<reference evidence="4 5" key="1">
    <citation type="submission" date="2024-06" db="EMBL/GenBank/DDBJ databases">
        <authorList>
            <person name="Kaempfer P."/>
            <person name="Viver T."/>
        </authorList>
    </citation>
    <scope>NUCLEOTIDE SEQUENCE [LARGE SCALE GENOMIC DNA]</scope>
    <source>
        <strain evidence="4 5">ST-119</strain>
    </source>
</reference>
<keyword evidence="2" id="KW-0560">Oxidoreductase</keyword>
<dbReference type="EMBL" id="JBELPZ010000024">
    <property type="protein sequence ID" value="MFL9845897.1"/>
    <property type="molecule type" value="Genomic_DNA"/>
</dbReference>
<keyword evidence="1" id="KW-0285">Flavoprotein</keyword>
<sequence length="302" mass="32960">MQSHFDVIIIGGSYSGLSAAMALGRSLRNVLIIDSGTPCNRFTPHSHNFITHDGATPYQIAQKAKEQVLAYETVTFTEDLALSAERVADGFRLTTQKQNTYTATKILLATGVKDELPAINGLKDCWGISAIHCPYCHGYEYKHKATGILANGDAAFHYALLVHNLTQKLTVFTNGPKDFTPEQLEKLQKNNISVQESPVVKINHQNGYMGSIVLQDANEQALSALYVRPKSIQQTDIPQRLGCGINEQGYIITDFMQKTNIEGVYACGDCCTPMRAVSTAVAQGTMAGAAINMELCSDVFYA</sequence>
<comment type="caution">
    <text evidence="4">The sequence shown here is derived from an EMBL/GenBank/DDBJ whole genome shotgun (WGS) entry which is preliminary data.</text>
</comment>
<dbReference type="PANTHER" id="PTHR48105">
    <property type="entry name" value="THIOREDOXIN REDUCTASE 1-RELATED-RELATED"/>
    <property type="match status" value="1"/>
</dbReference>
<feature type="domain" description="FAD/NAD(P)-binding" evidence="3">
    <location>
        <begin position="5"/>
        <end position="284"/>
    </location>
</feature>
<name>A0ABW8Z257_9FLAO</name>
<dbReference type="Pfam" id="PF07992">
    <property type="entry name" value="Pyr_redox_2"/>
    <property type="match status" value="1"/>
</dbReference>
<dbReference type="InterPro" id="IPR023753">
    <property type="entry name" value="FAD/NAD-binding_dom"/>
</dbReference>
<dbReference type="InterPro" id="IPR050097">
    <property type="entry name" value="Ferredoxin-NADP_redctase_2"/>
</dbReference>
<dbReference type="RefSeq" id="WP_408086174.1">
    <property type="nucleotide sequence ID" value="NZ_JBELPZ010000024.1"/>
</dbReference>
<evidence type="ECO:0000256" key="2">
    <source>
        <dbReference type="ARBA" id="ARBA00023002"/>
    </source>
</evidence>
<organism evidence="4 5">
    <name type="scientific">Flavobacterium rhizosphaerae</name>
    <dbReference type="NCBI Taxonomy" id="3163298"/>
    <lineage>
        <taxon>Bacteria</taxon>
        <taxon>Pseudomonadati</taxon>
        <taxon>Bacteroidota</taxon>
        <taxon>Flavobacteriia</taxon>
        <taxon>Flavobacteriales</taxon>
        <taxon>Flavobacteriaceae</taxon>
        <taxon>Flavobacterium</taxon>
    </lineage>
</organism>
<accession>A0ABW8Z257</accession>
<dbReference type="Gene3D" id="3.50.50.60">
    <property type="entry name" value="FAD/NAD(P)-binding domain"/>
    <property type="match status" value="2"/>
</dbReference>
<protein>
    <submittedName>
        <fullName evidence="4">NAD(P)/FAD-dependent oxidoreductase</fullName>
    </submittedName>
</protein>
<dbReference type="PRINTS" id="PR00469">
    <property type="entry name" value="PNDRDTASEII"/>
</dbReference>
<dbReference type="Proteomes" id="UP001629156">
    <property type="component" value="Unassembled WGS sequence"/>
</dbReference>
<dbReference type="InterPro" id="IPR036188">
    <property type="entry name" value="FAD/NAD-bd_sf"/>
</dbReference>
<proteinExistence type="predicted"/>
<gene>
    <name evidence="4" type="ORF">ABS766_15860</name>
</gene>
<evidence type="ECO:0000313" key="4">
    <source>
        <dbReference type="EMBL" id="MFL9845897.1"/>
    </source>
</evidence>
<dbReference type="PRINTS" id="PR00368">
    <property type="entry name" value="FADPNR"/>
</dbReference>
<dbReference type="SUPFAM" id="SSF51905">
    <property type="entry name" value="FAD/NAD(P)-binding domain"/>
    <property type="match status" value="1"/>
</dbReference>
<evidence type="ECO:0000259" key="3">
    <source>
        <dbReference type="Pfam" id="PF07992"/>
    </source>
</evidence>
<evidence type="ECO:0000313" key="5">
    <source>
        <dbReference type="Proteomes" id="UP001629156"/>
    </source>
</evidence>
<keyword evidence="5" id="KW-1185">Reference proteome</keyword>
<evidence type="ECO:0000256" key="1">
    <source>
        <dbReference type="ARBA" id="ARBA00022630"/>
    </source>
</evidence>